<keyword evidence="1" id="KW-1133">Transmembrane helix</keyword>
<keyword evidence="1" id="KW-0472">Membrane</keyword>
<sequence>MTNKLNNQFRSPYKFNERKRGKFSLSIIVSLGTIILPLSAYLYFNAFNEEFGIHDFLASDLIRILYRLAYSGIYIGAAAMFLFLLFIIPIVAFRLHDFLSKKVAPTNRFVGVISFVFGILLWLAWITFVKNEVLWPNASDLAVLILAELVIFLTVFVRREIFYSLFLFLPVIFSQRGRHDAELVQKIPYTFKLEYTAGEVVKEVVLDGKVNLYIDQSETVLYYKELKTGKLYRIAVADIVSTSKL</sequence>
<protein>
    <submittedName>
        <fullName evidence="2">Uncharacterized protein</fullName>
    </submittedName>
</protein>
<proteinExistence type="predicted"/>
<dbReference type="Proteomes" id="UP001409291">
    <property type="component" value="Unassembled WGS sequence"/>
</dbReference>
<name>A0ABV0BXB1_9SPHI</name>
<feature type="transmembrane region" description="Helical" evidence="1">
    <location>
        <begin position="141"/>
        <end position="157"/>
    </location>
</feature>
<gene>
    <name evidence="2" type="ORF">ABE541_12030</name>
</gene>
<dbReference type="EMBL" id="JBDJNQ010000005">
    <property type="protein sequence ID" value="MEN5377992.1"/>
    <property type="molecule type" value="Genomic_DNA"/>
</dbReference>
<dbReference type="RefSeq" id="WP_346581354.1">
    <property type="nucleotide sequence ID" value="NZ_JBDJLH010000008.1"/>
</dbReference>
<evidence type="ECO:0000256" key="1">
    <source>
        <dbReference type="SAM" id="Phobius"/>
    </source>
</evidence>
<evidence type="ECO:0000313" key="2">
    <source>
        <dbReference type="EMBL" id="MEN5377992.1"/>
    </source>
</evidence>
<feature type="transmembrane region" description="Helical" evidence="1">
    <location>
        <begin position="21"/>
        <end position="44"/>
    </location>
</feature>
<reference evidence="2 3" key="1">
    <citation type="submission" date="2024-04" db="EMBL/GenBank/DDBJ databases">
        <title>WGS of bacteria from Torrens River.</title>
        <authorList>
            <person name="Wyrsch E.R."/>
            <person name="Drigo B."/>
        </authorList>
    </citation>
    <scope>NUCLEOTIDE SEQUENCE [LARGE SCALE GENOMIC DNA]</scope>
    <source>
        <strain evidence="2 3">TWI391</strain>
    </source>
</reference>
<keyword evidence="1" id="KW-0812">Transmembrane</keyword>
<feature type="transmembrane region" description="Helical" evidence="1">
    <location>
        <begin position="64"/>
        <end position="88"/>
    </location>
</feature>
<keyword evidence="3" id="KW-1185">Reference proteome</keyword>
<organism evidence="2 3">
    <name type="scientific">Sphingobacterium kitahiroshimense</name>
    <dbReference type="NCBI Taxonomy" id="470446"/>
    <lineage>
        <taxon>Bacteria</taxon>
        <taxon>Pseudomonadati</taxon>
        <taxon>Bacteroidota</taxon>
        <taxon>Sphingobacteriia</taxon>
        <taxon>Sphingobacteriales</taxon>
        <taxon>Sphingobacteriaceae</taxon>
        <taxon>Sphingobacterium</taxon>
    </lineage>
</organism>
<evidence type="ECO:0000313" key="3">
    <source>
        <dbReference type="Proteomes" id="UP001409291"/>
    </source>
</evidence>
<feature type="transmembrane region" description="Helical" evidence="1">
    <location>
        <begin position="109"/>
        <end position="129"/>
    </location>
</feature>
<accession>A0ABV0BXB1</accession>
<comment type="caution">
    <text evidence="2">The sequence shown here is derived from an EMBL/GenBank/DDBJ whole genome shotgun (WGS) entry which is preliminary data.</text>
</comment>